<keyword evidence="10" id="KW-0472">Membrane</keyword>
<evidence type="ECO:0000256" key="8">
    <source>
        <dbReference type="ARBA" id="ARBA00022989"/>
    </source>
</evidence>
<keyword evidence="4" id="KW-0328">Glycosyltransferase</keyword>
<dbReference type="PANTHER" id="PTHR45941:SF1">
    <property type="entry name" value="ALPHA-N-ACETYLGALACTOSAMINIDE ALPHA-2,6-SIALYLTRANSFERASE 1"/>
    <property type="match status" value="1"/>
</dbReference>
<comment type="catalytic activity">
    <reaction evidence="16">
        <text>a 3-O-[N-acetyl-alpha-D-galactosaminyl]-L-threonyl-[protein] + CMP-N-acetyl-beta-neuraminate = a 3-O-[N-acetyl-alpha-neuraminosyl-(2-&gt;6)-N-acetyl-alpha-D-galactosaminyl]-L-threonyl-[protein] + CMP + H(+)</text>
        <dbReference type="Rhea" id="RHEA:81643"/>
        <dbReference type="Rhea" id="RHEA-COMP:11689"/>
        <dbReference type="Rhea" id="RHEA-COMP:19720"/>
        <dbReference type="ChEBI" id="CHEBI:15378"/>
        <dbReference type="ChEBI" id="CHEBI:57812"/>
        <dbReference type="ChEBI" id="CHEBI:60377"/>
        <dbReference type="ChEBI" id="CHEBI:87075"/>
        <dbReference type="ChEBI" id="CHEBI:231970"/>
    </reaction>
    <physiologicalReaction direction="left-to-right" evidence="16">
        <dbReference type="Rhea" id="RHEA:81644"/>
    </physiologicalReaction>
</comment>
<comment type="catalytic activity">
    <reaction evidence="15">
        <text>a 3-O-[N-acetyl-alpha-neuraminyl-(2-&gt;3)-beta-D-galactosyl-(1-&gt;3)-N-acetyl-alpha-D-galactosaminyl]-L-threonyl-[protein] + CMP-N-acetyl-beta-neuraminate = a 3-O-{alpha-Neu5Ac-(2-&gt;3)-beta-D-Gal-(1-&gt;3)-[alpha-Neu5Ac-(2-&gt;6)]-alpha-D-GalNAc}-L-threonyl-[protein] + CMP + H(+)</text>
        <dbReference type="Rhea" id="RHEA:81659"/>
        <dbReference type="Rhea" id="RHEA-COMP:14417"/>
        <dbReference type="Rhea" id="RHEA-COMP:16763"/>
        <dbReference type="ChEBI" id="CHEBI:15378"/>
        <dbReference type="ChEBI" id="CHEBI:57812"/>
        <dbReference type="ChEBI" id="CHEBI:60377"/>
        <dbReference type="ChEBI" id="CHEBI:139598"/>
        <dbReference type="ChEBI" id="CHEBI:156398"/>
    </reaction>
    <physiologicalReaction direction="left-to-right" evidence="15">
        <dbReference type="Rhea" id="RHEA:81660"/>
    </physiologicalReaction>
</comment>
<sequence>MKCSRLKTFLCLLVLAVILIFFLHTLLRVNEGNRLNPKRQEYSENDFDFDEAEANFPKIINLRIQSKQKSQNFQVDGDQVVVAPYLQNVTKTFKKFIKPTKNNANHQPTTSSYKQRMENWNAFFRKRSKLQRAQTSDTVQNSINITSKRYKFPNSRKPLNISDFTAEPKWEFGDYYTLDTSSTQTSCPISVKIKALNSSWLKERFLPQITIFMDNRHFSDKEWERLKHFIPPYGWMTLNYTDIKEVVSALPRLPDQQILLSAKKADVPHCVSCAVVGNGGILNGSRLGKEIDLHDYVFRVNGAVTNGYETDVGNRTSFYGFTAQTLISALYLLSTEDFPNIPMTGETKYILFTEGQRDYGWLEALQKNKSISKGPLKAYSKSPREDFGSSFNLNKLLVAHPDFMRYLKDRYLRSETLKEKYWAIYRPSTGALLLLTAVHLCDTVSAYGFMTEDYKSYSDHYYDKNKTKTILYVNHDFLLEIELWRNLHRKNIIKLYQRT</sequence>
<dbReference type="Proteomes" id="UP000694569">
    <property type="component" value="Unplaced"/>
</dbReference>
<dbReference type="InterPro" id="IPR001675">
    <property type="entry name" value="Glyco_trans_29"/>
</dbReference>
<evidence type="ECO:0000256" key="4">
    <source>
        <dbReference type="ARBA" id="ARBA00022676"/>
    </source>
</evidence>
<evidence type="ECO:0000256" key="9">
    <source>
        <dbReference type="ARBA" id="ARBA00023034"/>
    </source>
</evidence>
<organism evidence="17 18">
    <name type="scientific">Leptobrachium leishanense</name>
    <name type="common">Leishan spiny toad</name>
    <dbReference type="NCBI Taxonomy" id="445787"/>
    <lineage>
        <taxon>Eukaryota</taxon>
        <taxon>Metazoa</taxon>
        <taxon>Chordata</taxon>
        <taxon>Craniata</taxon>
        <taxon>Vertebrata</taxon>
        <taxon>Euteleostomi</taxon>
        <taxon>Amphibia</taxon>
        <taxon>Batrachia</taxon>
        <taxon>Anura</taxon>
        <taxon>Pelobatoidea</taxon>
        <taxon>Megophryidae</taxon>
        <taxon>Leptobrachium</taxon>
    </lineage>
</organism>
<protein>
    <recommendedName>
        <fullName evidence="14">alpha-N-acetylgalactosaminide alpha-2,6-sialyltransferase</fullName>
        <ecNumber evidence="14">2.4.3.3</ecNumber>
    </recommendedName>
</protein>
<dbReference type="GO" id="GO:1901137">
    <property type="term" value="P:carbohydrate derivative biosynthetic process"/>
    <property type="evidence" value="ECO:0007669"/>
    <property type="project" value="UniProtKB-ARBA"/>
</dbReference>
<evidence type="ECO:0000256" key="15">
    <source>
        <dbReference type="ARBA" id="ARBA00050664"/>
    </source>
</evidence>
<dbReference type="Gene3D" id="3.90.1480.20">
    <property type="entry name" value="Glycosyl transferase family 29"/>
    <property type="match status" value="1"/>
</dbReference>
<evidence type="ECO:0000256" key="14">
    <source>
        <dbReference type="ARBA" id="ARBA00039109"/>
    </source>
</evidence>
<keyword evidence="12" id="KW-0325">Glycoprotein</keyword>
<dbReference type="GO" id="GO:0000139">
    <property type="term" value="C:Golgi membrane"/>
    <property type="evidence" value="ECO:0007669"/>
    <property type="project" value="UniProtKB-SubCell"/>
</dbReference>
<evidence type="ECO:0000256" key="7">
    <source>
        <dbReference type="ARBA" id="ARBA00022968"/>
    </source>
</evidence>
<dbReference type="EC" id="2.4.3.3" evidence="14"/>
<comment type="similarity">
    <text evidence="3">Belongs to the glycosyltransferase 29 family.</text>
</comment>
<dbReference type="GeneTree" id="ENSGT00940000159930"/>
<evidence type="ECO:0000256" key="6">
    <source>
        <dbReference type="ARBA" id="ARBA00022692"/>
    </source>
</evidence>
<evidence type="ECO:0000256" key="3">
    <source>
        <dbReference type="ARBA" id="ARBA00006003"/>
    </source>
</evidence>
<evidence type="ECO:0000256" key="12">
    <source>
        <dbReference type="ARBA" id="ARBA00023180"/>
    </source>
</evidence>
<evidence type="ECO:0000313" key="18">
    <source>
        <dbReference type="Proteomes" id="UP000694569"/>
    </source>
</evidence>
<keyword evidence="5" id="KW-0808">Transferase</keyword>
<dbReference type="GO" id="GO:0009312">
    <property type="term" value="P:oligosaccharide biosynthetic process"/>
    <property type="evidence" value="ECO:0007669"/>
    <property type="project" value="TreeGrafter"/>
</dbReference>
<evidence type="ECO:0000256" key="16">
    <source>
        <dbReference type="ARBA" id="ARBA00052285"/>
    </source>
</evidence>
<comment type="catalytic activity">
    <reaction evidence="13">
        <text>a beta-D-galactosyl-(1-&gt;3)-N-acetyl-alpha-D-galactosaminyl derivative + CMP-N-acetyl-beta-neuraminate = a beta-D-galactosyl-(1-&gt;3)-[N-acetyl-alpha-neuraminyl-(2-&gt;6)]-N-acetyl-alpha-D-galactosaminyl derivative + CMP + H(+)</text>
        <dbReference type="Rhea" id="RHEA:11136"/>
        <dbReference type="ChEBI" id="CHEBI:15378"/>
        <dbReference type="ChEBI" id="CHEBI:57812"/>
        <dbReference type="ChEBI" id="CHEBI:60377"/>
        <dbReference type="ChEBI" id="CHEBI:133470"/>
        <dbReference type="ChEBI" id="CHEBI:140764"/>
        <dbReference type="EC" id="2.4.3.3"/>
    </reaction>
    <physiologicalReaction direction="left-to-right" evidence="13">
        <dbReference type="Rhea" id="RHEA:11137"/>
    </physiologicalReaction>
</comment>
<keyword evidence="8" id="KW-1133">Transmembrane helix</keyword>
<keyword evidence="6" id="KW-0812">Transmembrane</keyword>
<evidence type="ECO:0000313" key="17">
    <source>
        <dbReference type="Ensembl" id="ENSLLEP00000016566.1"/>
    </source>
</evidence>
<keyword evidence="18" id="KW-1185">Reference proteome</keyword>
<evidence type="ECO:0000256" key="11">
    <source>
        <dbReference type="ARBA" id="ARBA00023157"/>
    </source>
</evidence>
<evidence type="ECO:0000256" key="1">
    <source>
        <dbReference type="ARBA" id="ARBA00004323"/>
    </source>
</evidence>
<dbReference type="PANTHER" id="PTHR45941">
    <property type="entry name" value="ALPHA-N-ACETYLGALACTOSAMINIDE ALPHA-2,6-SIALYLTRANSFERASE 2-LIKE-RELATED"/>
    <property type="match status" value="1"/>
</dbReference>
<dbReference type="GO" id="GO:0001665">
    <property type="term" value="F:alpha-N-acetylgalactosaminide alpha-2,6-sialyltransferase activity"/>
    <property type="evidence" value="ECO:0007669"/>
    <property type="project" value="UniProtKB-EC"/>
</dbReference>
<reference evidence="17" key="1">
    <citation type="submission" date="2025-08" db="UniProtKB">
        <authorList>
            <consortium name="Ensembl"/>
        </authorList>
    </citation>
    <scope>IDENTIFICATION</scope>
</reference>
<dbReference type="FunFam" id="3.90.1480.20:FF:000013">
    <property type="entry name" value="ST6 N-acetylgalactosaminide alpha-2,6-sialyltransferase 1"/>
    <property type="match status" value="1"/>
</dbReference>
<keyword evidence="9" id="KW-0333">Golgi apparatus</keyword>
<keyword evidence="7" id="KW-0735">Signal-anchor</keyword>
<dbReference type="Ensembl" id="ENSLLET00000017197.1">
    <property type="protein sequence ID" value="ENSLLEP00000016566.1"/>
    <property type="gene ID" value="ENSLLEG00000010547.1"/>
</dbReference>
<dbReference type="Pfam" id="PF00777">
    <property type="entry name" value="Glyco_transf_29"/>
    <property type="match status" value="1"/>
</dbReference>
<dbReference type="AlphaFoldDB" id="A0A8C5MLV6"/>
<dbReference type="InterPro" id="IPR038578">
    <property type="entry name" value="GT29-like_sf"/>
</dbReference>
<evidence type="ECO:0000256" key="10">
    <source>
        <dbReference type="ARBA" id="ARBA00023136"/>
    </source>
</evidence>
<evidence type="ECO:0000256" key="2">
    <source>
        <dbReference type="ARBA" id="ARBA00004922"/>
    </source>
</evidence>
<keyword evidence="11" id="KW-1015">Disulfide bond</keyword>
<accession>A0A8C5MLV6</accession>
<dbReference type="OrthoDB" id="10264956at2759"/>
<comment type="pathway">
    <text evidence="2">Protein modification; protein glycosylation.</text>
</comment>
<reference evidence="17" key="2">
    <citation type="submission" date="2025-09" db="UniProtKB">
        <authorList>
            <consortium name="Ensembl"/>
        </authorList>
    </citation>
    <scope>IDENTIFICATION</scope>
</reference>
<name>A0A8C5MLV6_9ANUR</name>
<evidence type="ECO:0000256" key="13">
    <source>
        <dbReference type="ARBA" id="ARBA00036348"/>
    </source>
</evidence>
<comment type="subcellular location">
    <subcellularLocation>
        <location evidence="1">Golgi apparatus membrane</location>
        <topology evidence="1">Single-pass type II membrane protein</topology>
    </subcellularLocation>
</comment>
<evidence type="ECO:0000256" key="5">
    <source>
        <dbReference type="ARBA" id="ARBA00022679"/>
    </source>
</evidence>
<proteinExistence type="inferred from homology"/>